<keyword evidence="4 8" id="KW-1133">Transmembrane helix</keyword>
<evidence type="ECO:0000256" key="2">
    <source>
        <dbReference type="ARBA" id="ARBA00022692"/>
    </source>
</evidence>
<dbReference type="PANTHER" id="PTHR21212">
    <property type="entry name" value="BERNARDINELLI-SEIP CONGENITAL LIPODYSTROPHY 2 HOMOLOG BSCL2 PROTEIN"/>
    <property type="match status" value="1"/>
</dbReference>
<dbReference type="GO" id="GO:0005789">
    <property type="term" value="C:endoplasmic reticulum membrane"/>
    <property type="evidence" value="ECO:0007669"/>
    <property type="project" value="UniProtKB-SubCell"/>
</dbReference>
<evidence type="ECO:0000256" key="5">
    <source>
        <dbReference type="ARBA" id="ARBA00023098"/>
    </source>
</evidence>
<keyword evidence="10" id="KW-1185">Reference proteome</keyword>
<feature type="compositionally biased region" description="Basic and acidic residues" evidence="7">
    <location>
        <begin position="137"/>
        <end position="170"/>
    </location>
</feature>
<feature type="transmembrane region" description="Helical" evidence="8">
    <location>
        <begin position="193"/>
        <end position="213"/>
    </location>
</feature>
<dbReference type="EMBL" id="NKXS01009402">
    <property type="protein sequence ID" value="PIM97606.1"/>
    <property type="molecule type" value="Genomic_DNA"/>
</dbReference>
<evidence type="ECO:0000313" key="10">
    <source>
        <dbReference type="Proteomes" id="UP000231279"/>
    </source>
</evidence>
<evidence type="ECO:0000313" key="9">
    <source>
        <dbReference type="EMBL" id="PIM97606.1"/>
    </source>
</evidence>
<dbReference type="OrthoDB" id="3990054at2759"/>
<evidence type="ECO:0000256" key="1">
    <source>
        <dbReference type="ARBA" id="ARBA00004477"/>
    </source>
</evidence>
<dbReference type="PANTHER" id="PTHR21212:SF0">
    <property type="entry name" value="SEIPIN"/>
    <property type="match status" value="1"/>
</dbReference>
<dbReference type="GO" id="GO:0006629">
    <property type="term" value="P:lipid metabolic process"/>
    <property type="evidence" value="ECO:0007669"/>
    <property type="project" value="UniProtKB-KW"/>
</dbReference>
<keyword evidence="5" id="KW-0443">Lipid metabolism</keyword>
<dbReference type="STRING" id="429701.A0A2G9FX12"/>
<comment type="caution">
    <text evidence="9">The sequence shown here is derived from an EMBL/GenBank/DDBJ whole genome shotgun (WGS) entry which is preliminary data.</text>
</comment>
<evidence type="ECO:0000256" key="8">
    <source>
        <dbReference type="SAM" id="Phobius"/>
    </source>
</evidence>
<protein>
    <recommendedName>
        <fullName evidence="11">Seipin</fullName>
    </recommendedName>
</protein>
<dbReference type="InterPro" id="IPR009617">
    <property type="entry name" value="Seipin"/>
</dbReference>
<proteinExistence type="predicted"/>
<feature type="compositionally biased region" description="Polar residues" evidence="7">
    <location>
        <begin position="40"/>
        <end position="51"/>
    </location>
</feature>
<dbReference type="CDD" id="cd23995">
    <property type="entry name" value="Seipin_BSCL2_like"/>
    <property type="match status" value="1"/>
</dbReference>
<feature type="region of interest" description="Disordered" evidence="7">
    <location>
        <begin position="36"/>
        <end position="93"/>
    </location>
</feature>
<keyword evidence="6 8" id="KW-0472">Membrane</keyword>
<reference evidence="10" key="1">
    <citation type="journal article" date="2018" name="Gigascience">
        <title>Genome assembly of the Pink Ipe (Handroanthus impetiginosus, Bignoniaceae), a highly valued, ecologically keystone Neotropical timber forest tree.</title>
        <authorList>
            <person name="Silva-Junior O.B."/>
            <person name="Grattapaglia D."/>
            <person name="Novaes E."/>
            <person name="Collevatti R.G."/>
        </authorList>
    </citation>
    <scope>NUCLEOTIDE SEQUENCE [LARGE SCALE GENOMIC DNA]</scope>
    <source>
        <strain evidence="10">cv. UFG-1</strain>
    </source>
</reference>
<feature type="region of interest" description="Disordered" evidence="7">
    <location>
        <begin position="115"/>
        <end position="170"/>
    </location>
</feature>
<accession>A0A2G9FX12</accession>
<feature type="transmembrane region" description="Helical" evidence="8">
    <location>
        <begin position="270"/>
        <end position="296"/>
    </location>
</feature>
<keyword evidence="2 8" id="KW-0812">Transmembrane</keyword>
<comment type="subcellular location">
    <subcellularLocation>
        <location evidence="1">Endoplasmic reticulum membrane</location>
        <topology evidence="1">Multi-pass membrane protein</topology>
    </subcellularLocation>
</comment>
<sequence length="537" mass="61479">MEDTKSNIQYNVQEEFLDAFDDFPFYDCIETFSEPIDSNGDVSTSAGNSNPYPRDKALFRAGLRRRRSSSHRKSSGDDSMELSEPSSSVSLDDYLNSRDKKIRLSQKVEEYEHKLENSGSLETGDSLECPEGVLGGAKDEKNEEHSTVTDVNDNTREDPPRDESNVRESEDTNSSLLLTLADLVIKSISLQTYLLFKLFLLPIWLGYYLYMLVFNPFGLLKGCREYLIQKMKRSLNLMCKIVSHFMYEWLKEHRAIWKLGMKCGWGLLWSAYVCAVLVGLFVSAFVMGGILIRLVVEDPIRMKRSLNFDYTEKSPVAFVPIIKHQGSSHDIYLGEKPEVVKAIGSRVIPPNSKLKVTVTLMLPESEYNRNLGIFQVRVDFLAADGKTLASSRRPCMLQFRSHPIRLLLTLLKVTPILTGYTSETQNLKINFRGFIEGRTPTACLRVVIERRAEYPPGAGIPEIYTAYLSLESELPLLRKGLWFWKKTLFVWISMSIFIMELCFALLCCRPVIFPRIRLREGTEMHDNLMRRQVLIFG</sequence>
<evidence type="ECO:0008006" key="11">
    <source>
        <dbReference type="Google" id="ProtNLM"/>
    </source>
</evidence>
<feature type="compositionally biased region" description="Basic residues" evidence="7">
    <location>
        <begin position="62"/>
        <end position="73"/>
    </location>
</feature>
<evidence type="ECO:0000256" key="7">
    <source>
        <dbReference type="SAM" id="MobiDB-lite"/>
    </source>
</evidence>
<evidence type="ECO:0000256" key="4">
    <source>
        <dbReference type="ARBA" id="ARBA00022989"/>
    </source>
</evidence>
<dbReference type="GO" id="GO:0140042">
    <property type="term" value="P:lipid droplet formation"/>
    <property type="evidence" value="ECO:0007669"/>
    <property type="project" value="UniProtKB-ARBA"/>
</dbReference>
<organism evidence="9 10">
    <name type="scientific">Handroanthus impetiginosus</name>
    <dbReference type="NCBI Taxonomy" id="429701"/>
    <lineage>
        <taxon>Eukaryota</taxon>
        <taxon>Viridiplantae</taxon>
        <taxon>Streptophyta</taxon>
        <taxon>Embryophyta</taxon>
        <taxon>Tracheophyta</taxon>
        <taxon>Spermatophyta</taxon>
        <taxon>Magnoliopsida</taxon>
        <taxon>eudicotyledons</taxon>
        <taxon>Gunneridae</taxon>
        <taxon>Pentapetalae</taxon>
        <taxon>asterids</taxon>
        <taxon>lamiids</taxon>
        <taxon>Lamiales</taxon>
        <taxon>Bignoniaceae</taxon>
        <taxon>Crescentiina</taxon>
        <taxon>Tabebuia alliance</taxon>
        <taxon>Handroanthus</taxon>
    </lineage>
</organism>
<evidence type="ECO:0000256" key="6">
    <source>
        <dbReference type="ARBA" id="ARBA00023136"/>
    </source>
</evidence>
<keyword evidence="3" id="KW-0256">Endoplasmic reticulum</keyword>
<dbReference type="Pfam" id="PF06775">
    <property type="entry name" value="Seipin"/>
    <property type="match status" value="1"/>
</dbReference>
<dbReference type="Proteomes" id="UP000231279">
    <property type="component" value="Unassembled WGS sequence"/>
</dbReference>
<name>A0A2G9FX12_9LAMI</name>
<feature type="compositionally biased region" description="Low complexity" evidence="7">
    <location>
        <begin position="82"/>
        <end position="93"/>
    </location>
</feature>
<gene>
    <name evidence="9" type="ORF">CDL12_29922</name>
</gene>
<dbReference type="AlphaFoldDB" id="A0A2G9FX12"/>
<feature type="transmembrane region" description="Helical" evidence="8">
    <location>
        <begin position="488"/>
        <end position="506"/>
    </location>
</feature>
<evidence type="ECO:0000256" key="3">
    <source>
        <dbReference type="ARBA" id="ARBA00022824"/>
    </source>
</evidence>